<evidence type="ECO:0000313" key="2">
    <source>
        <dbReference type="WBParaSite" id="PS1159_v2.g18196.t1"/>
    </source>
</evidence>
<protein>
    <submittedName>
        <fullName evidence="2">Uncharacterized protein</fullName>
    </submittedName>
</protein>
<proteinExistence type="predicted"/>
<sequence>MAFCLIKSSRPQTEIDAEYALLQRTFNHLANDNNTELKVIAFLSVVFSCQTGLIDKIIDSKSNEIESRN</sequence>
<dbReference type="Proteomes" id="UP000887580">
    <property type="component" value="Unplaced"/>
</dbReference>
<reference evidence="2" key="1">
    <citation type="submission" date="2022-11" db="UniProtKB">
        <authorList>
            <consortium name="WormBaseParasite"/>
        </authorList>
    </citation>
    <scope>IDENTIFICATION</scope>
</reference>
<organism evidence="1 2">
    <name type="scientific">Panagrolaimus sp. PS1159</name>
    <dbReference type="NCBI Taxonomy" id="55785"/>
    <lineage>
        <taxon>Eukaryota</taxon>
        <taxon>Metazoa</taxon>
        <taxon>Ecdysozoa</taxon>
        <taxon>Nematoda</taxon>
        <taxon>Chromadorea</taxon>
        <taxon>Rhabditida</taxon>
        <taxon>Tylenchina</taxon>
        <taxon>Panagrolaimomorpha</taxon>
        <taxon>Panagrolaimoidea</taxon>
        <taxon>Panagrolaimidae</taxon>
        <taxon>Panagrolaimus</taxon>
    </lineage>
</organism>
<dbReference type="WBParaSite" id="PS1159_v2.g18196.t1">
    <property type="protein sequence ID" value="PS1159_v2.g18196.t1"/>
    <property type="gene ID" value="PS1159_v2.g18196"/>
</dbReference>
<name>A0AC35FL09_9BILA</name>
<evidence type="ECO:0000313" key="1">
    <source>
        <dbReference type="Proteomes" id="UP000887580"/>
    </source>
</evidence>
<accession>A0AC35FL09</accession>